<protein>
    <recommendedName>
        <fullName evidence="3">SMP-30/Gluconolactonase/LRE-like region domain-containing protein</fullName>
    </recommendedName>
</protein>
<proteinExistence type="predicted"/>
<dbReference type="InterPro" id="IPR051288">
    <property type="entry name" value="Serum_paraoxonase/arylesterase"/>
</dbReference>
<evidence type="ECO:0008006" key="3">
    <source>
        <dbReference type="Google" id="ProtNLM"/>
    </source>
</evidence>
<accession>A0A520LT12</accession>
<reference evidence="1 2" key="1">
    <citation type="submission" date="2019-02" db="EMBL/GenBank/DDBJ databases">
        <title>Prokaryotic population dynamics and viral predation in marine succession experiment using metagenomics: the confinement effect.</title>
        <authorList>
            <person name="Haro-Moreno J.M."/>
            <person name="Rodriguez-Valera F."/>
            <person name="Lopez-Perez M."/>
        </authorList>
    </citation>
    <scope>NUCLEOTIDE SEQUENCE [LARGE SCALE GENOMIC DNA]</scope>
    <source>
        <strain evidence="1">MED-G168</strain>
    </source>
</reference>
<dbReference type="SUPFAM" id="SSF63829">
    <property type="entry name" value="Calcium-dependent phosphotriesterase"/>
    <property type="match status" value="1"/>
</dbReference>
<dbReference type="Proteomes" id="UP000319023">
    <property type="component" value="Unassembled WGS sequence"/>
</dbReference>
<dbReference type="EMBL" id="SHBN01000014">
    <property type="protein sequence ID" value="RZO12128.1"/>
    <property type="molecule type" value="Genomic_DNA"/>
</dbReference>
<sequence length="360" mass="40225">MRKRIITILGALTLSIMAFLWFGNENSIEPLDGCKDNEELKVYCNFMNPEDLALTPDGNFLIVAEFGGMAPLVEMTSGKLSFFNIKDKTRSQAKITFGENEWGSGDCSRDSSIPFGPHGIDLVQREDGKHQLAVVSHHPNESIEMFELLEKDGWVLEWRGCVDVDGKYYFNDVSLDMSGNFYATHMFESDFSMIRALWNVFAKSDTGMVIKWTQDNKFEELNYTAGSFPNGIALDQKNNNLIVNYNLGDKSILFDLNSKQSLGTYEHNSPDNVVIKGGFAWVTNHDHSVTESLRCAESVNCTLPFSVNKLSLLDLSLVESYKFESKNMGVGTVGLPHDGSLWIGSYHSDRLAEGSLSVSE</sequence>
<dbReference type="InterPro" id="IPR011042">
    <property type="entry name" value="6-blade_b-propeller_TolB-like"/>
</dbReference>
<name>A0A520LT12_9GAMM</name>
<comment type="caution">
    <text evidence="1">The sequence shown here is derived from an EMBL/GenBank/DDBJ whole genome shotgun (WGS) entry which is preliminary data.</text>
</comment>
<evidence type="ECO:0000313" key="2">
    <source>
        <dbReference type="Proteomes" id="UP000319023"/>
    </source>
</evidence>
<dbReference type="PANTHER" id="PTHR11799">
    <property type="entry name" value="PARAOXONASE"/>
    <property type="match status" value="1"/>
</dbReference>
<organism evidence="1 2">
    <name type="scientific">SAR86 cluster bacterium</name>
    <dbReference type="NCBI Taxonomy" id="2030880"/>
    <lineage>
        <taxon>Bacteria</taxon>
        <taxon>Pseudomonadati</taxon>
        <taxon>Pseudomonadota</taxon>
        <taxon>Gammaproteobacteria</taxon>
        <taxon>SAR86 cluster</taxon>
    </lineage>
</organism>
<evidence type="ECO:0000313" key="1">
    <source>
        <dbReference type="EMBL" id="RZO12128.1"/>
    </source>
</evidence>
<dbReference type="PANTHER" id="PTHR11799:SF12">
    <property type="entry name" value="PARAOXONASE-RELATED"/>
    <property type="match status" value="1"/>
</dbReference>
<dbReference type="Gene3D" id="2.120.10.30">
    <property type="entry name" value="TolB, C-terminal domain"/>
    <property type="match status" value="1"/>
</dbReference>
<dbReference type="AlphaFoldDB" id="A0A520LT12"/>
<gene>
    <name evidence="1" type="ORF">EVB01_01150</name>
</gene>